<keyword evidence="2" id="KW-0812">Transmembrane</keyword>
<evidence type="ECO:0000313" key="3">
    <source>
        <dbReference type="EMBL" id="TVU33035.1"/>
    </source>
</evidence>
<dbReference type="PANTHER" id="PTHR46610:SF6">
    <property type="entry name" value="OS06G0147100 PROTEIN"/>
    <property type="match status" value="1"/>
</dbReference>
<feature type="region of interest" description="Disordered" evidence="1">
    <location>
        <begin position="1"/>
        <end position="31"/>
    </location>
</feature>
<gene>
    <name evidence="3" type="ORF">EJB05_24815</name>
</gene>
<evidence type="ECO:0000313" key="4">
    <source>
        <dbReference type="Proteomes" id="UP000324897"/>
    </source>
</evidence>
<dbReference type="EMBL" id="RWGY01000011">
    <property type="protein sequence ID" value="TVU33035.1"/>
    <property type="molecule type" value="Genomic_DNA"/>
</dbReference>
<feature type="transmembrane region" description="Helical" evidence="2">
    <location>
        <begin position="45"/>
        <end position="63"/>
    </location>
</feature>
<dbReference type="Pfam" id="PF20100">
    <property type="entry name" value="DUF6490"/>
    <property type="match status" value="1"/>
</dbReference>
<dbReference type="PANTHER" id="PTHR46610">
    <property type="entry name" value="OS05G0181300 PROTEIN"/>
    <property type="match status" value="1"/>
</dbReference>
<feature type="transmembrane region" description="Helical" evidence="2">
    <location>
        <begin position="131"/>
        <end position="153"/>
    </location>
</feature>
<name>A0A5J9VAR0_9POAL</name>
<feature type="non-terminal residue" evidence="3">
    <location>
        <position position="1"/>
    </location>
</feature>
<dbReference type="InterPro" id="IPR045501">
    <property type="entry name" value="DUF6490"/>
</dbReference>
<organism evidence="3 4">
    <name type="scientific">Eragrostis curvula</name>
    <name type="common">weeping love grass</name>
    <dbReference type="NCBI Taxonomy" id="38414"/>
    <lineage>
        <taxon>Eukaryota</taxon>
        <taxon>Viridiplantae</taxon>
        <taxon>Streptophyta</taxon>
        <taxon>Embryophyta</taxon>
        <taxon>Tracheophyta</taxon>
        <taxon>Spermatophyta</taxon>
        <taxon>Magnoliopsida</taxon>
        <taxon>Liliopsida</taxon>
        <taxon>Poales</taxon>
        <taxon>Poaceae</taxon>
        <taxon>PACMAD clade</taxon>
        <taxon>Chloridoideae</taxon>
        <taxon>Eragrostideae</taxon>
        <taxon>Eragrostidinae</taxon>
        <taxon>Eragrostis</taxon>
    </lineage>
</organism>
<accession>A0A5J9VAR0</accession>
<sequence>MSSHQAATEPLLPQHQQQNSGPPSDADDGPDDAAAAGRLARSVRWIMSLGFVLFTLICVMDVYCYPGRQHFIFVPYVNLLALIVCLKRYEKAEPGSQLRDGLKLKVAIWLLAMALALLFSYYMVAAAVVHPAVAVAGCLTAVGVVAGVLYHFFPPT</sequence>
<protein>
    <submittedName>
        <fullName evidence="3">Uncharacterized protein</fullName>
    </submittedName>
</protein>
<feature type="transmembrane region" description="Helical" evidence="2">
    <location>
        <begin position="69"/>
        <end position="86"/>
    </location>
</feature>
<evidence type="ECO:0000256" key="2">
    <source>
        <dbReference type="SAM" id="Phobius"/>
    </source>
</evidence>
<dbReference type="Proteomes" id="UP000324897">
    <property type="component" value="Chromosome 1"/>
</dbReference>
<proteinExistence type="predicted"/>
<keyword evidence="4" id="KW-1185">Reference proteome</keyword>
<keyword evidence="2" id="KW-0472">Membrane</keyword>
<dbReference type="Gramene" id="TVU33035">
    <property type="protein sequence ID" value="TVU33035"/>
    <property type="gene ID" value="EJB05_24815"/>
</dbReference>
<reference evidence="3 4" key="1">
    <citation type="journal article" date="2019" name="Sci. Rep.">
        <title>A high-quality genome of Eragrostis curvula grass provides insights into Poaceae evolution and supports new strategies to enhance forage quality.</title>
        <authorList>
            <person name="Carballo J."/>
            <person name="Santos B.A.C.M."/>
            <person name="Zappacosta D."/>
            <person name="Garbus I."/>
            <person name="Selva J.P."/>
            <person name="Gallo C.A."/>
            <person name="Diaz A."/>
            <person name="Albertini E."/>
            <person name="Caccamo M."/>
            <person name="Echenique V."/>
        </authorList>
    </citation>
    <scope>NUCLEOTIDE SEQUENCE [LARGE SCALE GENOMIC DNA]</scope>
    <source>
        <strain evidence="4">cv. Victoria</strain>
        <tissue evidence="3">Leaf</tissue>
    </source>
</reference>
<dbReference type="AlphaFoldDB" id="A0A5J9VAR0"/>
<keyword evidence="2" id="KW-1133">Transmembrane helix</keyword>
<feature type="transmembrane region" description="Helical" evidence="2">
    <location>
        <begin position="106"/>
        <end position="125"/>
    </location>
</feature>
<evidence type="ECO:0000256" key="1">
    <source>
        <dbReference type="SAM" id="MobiDB-lite"/>
    </source>
</evidence>
<comment type="caution">
    <text evidence="3">The sequence shown here is derived from an EMBL/GenBank/DDBJ whole genome shotgun (WGS) entry which is preliminary data.</text>
</comment>